<dbReference type="Proteomes" id="UP000186817">
    <property type="component" value="Unassembled WGS sequence"/>
</dbReference>
<dbReference type="AlphaFoldDB" id="A0A1Q9C5Y9"/>
<gene>
    <name evidence="2" type="ORF">AK812_SmicGene41486</name>
</gene>
<protein>
    <submittedName>
        <fullName evidence="2">Uncharacterized protein</fullName>
    </submittedName>
</protein>
<feature type="compositionally biased region" description="Basic and acidic residues" evidence="1">
    <location>
        <begin position="282"/>
        <end position="295"/>
    </location>
</feature>
<dbReference type="OrthoDB" id="10269792at2759"/>
<dbReference type="EMBL" id="LSRX01001624">
    <property type="protein sequence ID" value="OLP78344.1"/>
    <property type="molecule type" value="Genomic_DNA"/>
</dbReference>
<name>A0A1Q9C5Y9_SYMMI</name>
<evidence type="ECO:0000256" key="1">
    <source>
        <dbReference type="SAM" id="MobiDB-lite"/>
    </source>
</evidence>
<keyword evidence="3" id="KW-1185">Reference proteome</keyword>
<accession>A0A1Q9C5Y9</accession>
<feature type="region of interest" description="Disordered" evidence="1">
    <location>
        <begin position="274"/>
        <end position="301"/>
    </location>
</feature>
<proteinExistence type="predicted"/>
<comment type="caution">
    <text evidence="2">The sequence shown here is derived from an EMBL/GenBank/DDBJ whole genome shotgun (WGS) entry which is preliminary data.</text>
</comment>
<sequence>MNSRTKLLHLPGPDEASLDRHERTVRWFLSGVTIKGAEHKAANGSEDLEDTDEWSFRGIMLTIDGIIEAVCWAWITCGYDEERRIDELVRISAYALALAPPPLQSFTSSTYHGSQADPTTRLEQAVNMIARNIPFHPRGTVPELKHILSEEENVDTPQDLNIANAVKARAWVLRQLLDHNVERERLDPMTTWMWKVSPHLAEDRKQRQDHGPRPRELHHLEGMFIVKYDTGMNLSDAVSRKRGDYNNVCGEDISQIGLESHDAVIECIRTSTSPRDISLPQRGDRRTFRRNEDRSQSGYENPGYTCIADDVYGGILEMVPTRGAQYAHPSWDSVLRAKPMDEYTRFKKEAAKSALRFIQKDLRHHIGRVDRGVWLRNSPIPTIRCDEGGWVKLDRSLSNELLWTHHEREIGYPLSRTSRTEYNREMQRRLQLLIDGNYINYKSDGKIRLQFLGIRLAPPG</sequence>
<reference evidence="2 3" key="1">
    <citation type="submission" date="2016-02" db="EMBL/GenBank/DDBJ databases">
        <title>Genome analysis of coral dinoflagellate symbionts highlights evolutionary adaptations to a symbiotic lifestyle.</title>
        <authorList>
            <person name="Aranda M."/>
            <person name="Li Y."/>
            <person name="Liew Y.J."/>
            <person name="Baumgarten S."/>
            <person name="Simakov O."/>
            <person name="Wilson M."/>
            <person name="Piel J."/>
            <person name="Ashoor H."/>
            <person name="Bougouffa S."/>
            <person name="Bajic V.B."/>
            <person name="Ryu T."/>
            <person name="Ravasi T."/>
            <person name="Bayer T."/>
            <person name="Micklem G."/>
            <person name="Kim H."/>
            <person name="Bhak J."/>
            <person name="Lajeunesse T.C."/>
            <person name="Voolstra C.R."/>
        </authorList>
    </citation>
    <scope>NUCLEOTIDE SEQUENCE [LARGE SCALE GENOMIC DNA]</scope>
    <source>
        <strain evidence="2 3">CCMP2467</strain>
    </source>
</reference>
<evidence type="ECO:0000313" key="2">
    <source>
        <dbReference type="EMBL" id="OLP78344.1"/>
    </source>
</evidence>
<organism evidence="2 3">
    <name type="scientific">Symbiodinium microadriaticum</name>
    <name type="common">Dinoflagellate</name>
    <name type="synonym">Zooxanthella microadriatica</name>
    <dbReference type="NCBI Taxonomy" id="2951"/>
    <lineage>
        <taxon>Eukaryota</taxon>
        <taxon>Sar</taxon>
        <taxon>Alveolata</taxon>
        <taxon>Dinophyceae</taxon>
        <taxon>Suessiales</taxon>
        <taxon>Symbiodiniaceae</taxon>
        <taxon>Symbiodinium</taxon>
    </lineage>
</organism>
<evidence type="ECO:0000313" key="3">
    <source>
        <dbReference type="Proteomes" id="UP000186817"/>
    </source>
</evidence>